<dbReference type="Proteomes" id="UP000595278">
    <property type="component" value="Chromosome"/>
</dbReference>
<dbReference type="EMBL" id="CP067393">
    <property type="protein sequence ID" value="QQP84709.1"/>
    <property type="molecule type" value="Genomic_DNA"/>
</dbReference>
<dbReference type="AlphaFoldDB" id="A0A974RXC7"/>
<name>A0A974RXC7_9GAMM</name>
<accession>A0A974RXC7</accession>
<organism evidence="2 3">
    <name type="scientific">Entomomonas asaccharolytica</name>
    <dbReference type="NCBI Taxonomy" id="2785331"/>
    <lineage>
        <taxon>Bacteria</taxon>
        <taxon>Pseudomonadati</taxon>
        <taxon>Pseudomonadota</taxon>
        <taxon>Gammaproteobacteria</taxon>
        <taxon>Pseudomonadales</taxon>
        <taxon>Pseudomonadaceae</taxon>
        <taxon>Entomomonas</taxon>
    </lineage>
</organism>
<evidence type="ECO:0000313" key="3">
    <source>
        <dbReference type="Proteomes" id="UP000595278"/>
    </source>
</evidence>
<reference evidence="2 3" key="1">
    <citation type="submission" date="2021-01" db="EMBL/GenBank/DDBJ databases">
        <title>Entomomonas sp. F2A isolated from a house cricket (Acheta domesticus).</title>
        <authorList>
            <person name="Spergser J."/>
            <person name="Busse H.-J."/>
        </authorList>
    </citation>
    <scope>NUCLEOTIDE SEQUENCE [LARGE SCALE GENOMIC DNA]</scope>
    <source>
        <strain evidence="2 3">F2A</strain>
    </source>
</reference>
<protein>
    <submittedName>
        <fullName evidence="2">Uncharacterized protein</fullName>
    </submittedName>
</protein>
<gene>
    <name evidence="2" type="ORF">JHT90_09850</name>
</gene>
<keyword evidence="3" id="KW-1185">Reference proteome</keyword>
<proteinExistence type="predicted"/>
<evidence type="ECO:0000313" key="2">
    <source>
        <dbReference type="EMBL" id="QQP84709.1"/>
    </source>
</evidence>
<keyword evidence="1" id="KW-0732">Signal</keyword>
<dbReference type="KEGG" id="eaz:JHT90_09850"/>
<feature type="chain" id="PRO_5037977086" evidence="1">
    <location>
        <begin position="22"/>
        <end position="327"/>
    </location>
</feature>
<feature type="signal peptide" evidence="1">
    <location>
        <begin position="1"/>
        <end position="21"/>
    </location>
</feature>
<evidence type="ECO:0000256" key="1">
    <source>
        <dbReference type="SAM" id="SignalP"/>
    </source>
</evidence>
<dbReference type="RefSeq" id="WP_201090606.1">
    <property type="nucleotide sequence ID" value="NZ_CP067393.1"/>
</dbReference>
<sequence length="327" mass="35872">MKIKTLVTAILGLTLALPTMANTHSISQDKLVDEQKTRSVFMEDDNKVSSDSIVPMAGAGIVFTGSTSGGSAYYLDGRVVPYANDCYTTISGSMRIIVNVVDDLGQVDSVASQGTTNRWSAYRLDGVYKCGIAISFPKLNGAGRYEAVYERSGQSPVKKEMAYMPACAASDLNNLYILRRPSDTNFYMSIDSKEYSRAIANGFTEAYGITGKTLKNDKFNGTRKISIGMERYNNPVMTTHAASIDIRDQETHPAWQWDGSLGHIYTKQYNGTVPLYRAYGEYNPSDWEVGIATDRDLFMSLIYGSGWTAYGTPGQPYGVLGYVCSAN</sequence>